<dbReference type="GO" id="GO:0003729">
    <property type="term" value="F:mRNA binding"/>
    <property type="evidence" value="ECO:0007669"/>
    <property type="project" value="TreeGrafter"/>
</dbReference>
<dbReference type="STRING" id="307507.A0A2V0P4N8"/>
<dbReference type="PANTHER" id="PTHR13375:SF3">
    <property type="entry name" value="THO COMPLEX SUBUNIT 5 HOMOLOG"/>
    <property type="match status" value="1"/>
</dbReference>
<evidence type="ECO:0000313" key="5">
    <source>
        <dbReference type="Proteomes" id="UP000247498"/>
    </source>
</evidence>
<dbReference type="EMBL" id="BDRX01000035">
    <property type="protein sequence ID" value="GBF92823.1"/>
    <property type="molecule type" value="Genomic_DNA"/>
</dbReference>
<evidence type="ECO:0000256" key="3">
    <source>
        <dbReference type="ARBA" id="ARBA00023242"/>
    </source>
</evidence>
<evidence type="ECO:0000313" key="4">
    <source>
        <dbReference type="EMBL" id="GBF92823.1"/>
    </source>
</evidence>
<accession>A0A2V0P4N8</accession>
<dbReference type="GO" id="GO:0000445">
    <property type="term" value="C:THO complex part of transcription export complex"/>
    <property type="evidence" value="ECO:0007669"/>
    <property type="project" value="TreeGrafter"/>
</dbReference>
<keyword evidence="5" id="KW-1185">Reference proteome</keyword>
<dbReference type="AlphaFoldDB" id="A0A2V0P4N8"/>
<comment type="similarity">
    <text evidence="2">Belongs to the THOC5 family.</text>
</comment>
<proteinExistence type="inferred from homology"/>
<organism evidence="4 5">
    <name type="scientific">Raphidocelis subcapitata</name>
    <dbReference type="NCBI Taxonomy" id="307507"/>
    <lineage>
        <taxon>Eukaryota</taxon>
        <taxon>Viridiplantae</taxon>
        <taxon>Chlorophyta</taxon>
        <taxon>core chlorophytes</taxon>
        <taxon>Chlorophyceae</taxon>
        <taxon>CS clade</taxon>
        <taxon>Sphaeropleales</taxon>
        <taxon>Selenastraceae</taxon>
        <taxon>Raphidocelis</taxon>
    </lineage>
</organism>
<reference evidence="4 5" key="1">
    <citation type="journal article" date="2018" name="Sci. Rep.">
        <title>Raphidocelis subcapitata (=Pseudokirchneriella subcapitata) provides an insight into genome evolution and environmental adaptations in the Sphaeropleales.</title>
        <authorList>
            <person name="Suzuki S."/>
            <person name="Yamaguchi H."/>
            <person name="Nakajima N."/>
            <person name="Kawachi M."/>
        </authorList>
    </citation>
    <scope>NUCLEOTIDE SEQUENCE [LARGE SCALE GENOMIC DNA]</scope>
    <source>
        <strain evidence="4 5">NIES-35</strain>
    </source>
</reference>
<dbReference type="GO" id="GO:0006406">
    <property type="term" value="P:mRNA export from nucleus"/>
    <property type="evidence" value="ECO:0007669"/>
    <property type="project" value="TreeGrafter"/>
</dbReference>
<dbReference type="InterPro" id="IPR019163">
    <property type="entry name" value="THO_Thoc5"/>
</dbReference>
<gene>
    <name evidence="4" type="ORF">Rsub_05442</name>
</gene>
<dbReference type="PANTHER" id="PTHR13375">
    <property type="entry name" value="FMS INTERACTING PROTEIN"/>
    <property type="match status" value="1"/>
</dbReference>
<name>A0A2V0P4N8_9CHLO</name>
<dbReference type="OrthoDB" id="20582at2759"/>
<evidence type="ECO:0000256" key="1">
    <source>
        <dbReference type="ARBA" id="ARBA00004123"/>
    </source>
</evidence>
<dbReference type="InParanoid" id="A0A2V0P4N8"/>
<keyword evidence="3" id="KW-0539">Nucleus</keyword>
<protein>
    <submittedName>
        <fullName evidence="4">Uncharacterized protein</fullName>
    </submittedName>
</protein>
<comment type="subcellular location">
    <subcellularLocation>
        <location evidence="1">Nucleus</location>
    </subcellularLocation>
</comment>
<dbReference type="FunCoup" id="A0A2V0P4N8">
    <property type="interactions" value="1983"/>
</dbReference>
<comment type="caution">
    <text evidence="4">The sequence shown here is derived from an EMBL/GenBank/DDBJ whole genome shotgun (WGS) entry which is preliminary data.</text>
</comment>
<evidence type="ECO:0000256" key="2">
    <source>
        <dbReference type="ARBA" id="ARBA00008044"/>
    </source>
</evidence>
<dbReference type="Proteomes" id="UP000247498">
    <property type="component" value="Unassembled WGS sequence"/>
</dbReference>
<dbReference type="Pfam" id="PF09766">
    <property type="entry name" value="FmiP_Thoc5"/>
    <property type="match status" value="1"/>
</dbReference>
<sequence>MEAAREAVEELKGIANRLVELRKAGREPAVLQGAANAGVPSLLRLCGAVRAAVLEADASRERVQQAKAQMERGVMALHSHAYERRFYEKEIAACYGFRSAFPDDQICVEPEAAAAAAAAAPGAPPPDPHARMLARLTLELEARKALSGALAAARAAREAEAAAAAALRARLEAVAASLRAVGAARQPLAKVLGARVPLEPRPRLAAGLPLPLWVIYSQLAAGRDALGLPIAARIEGTQAAAEAAEAEAEAEAAAARQGGGRGGSAAGADAIYRVHPLSTVVSLFSSSQQQQQQQEEEGEQGAPLLEVHFCYYPAAGLVGARCVRGGAEAGALLSALFPGDTGDGEGFELLAQLAGPGPYAFGSAAAPARPYRWAQDLGGAELLPSLPPPAGEAARLGALEALAARQRQQRVQALVQRLQQVAAGG</sequence>